<dbReference type="InterPro" id="IPR014710">
    <property type="entry name" value="RmlC-like_jellyroll"/>
</dbReference>
<dbReference type="AlphaFoldDB" id="A0AA37V865"/>
<proteinExistence type="predicted"/>
<evidence type="ECO:0000313" key="2">
    <source>
        <dbReference type="EMBL" id="GLC27491.1"/>
    </source>
</evidence>
<dbReference type="RefSeq" id="WP_284351930.1">
    <property type="nucleotide sequence ID" value="NZ_BRXS01000006.1"/>
</dbReference>
<accession>A0AA37V865</accession>
<evidence type="ECO:0000259" key="1">
    <source>
        <dbReference type="Pfam" id="PF05523"/>
    </source>
</evidence>
<keyword evidence="3" id="KW-1185">Reference proteome</keyword>
<comment type="caution">
    <text evidence="2">The sequence shown here is derived from an EMBL/GenBank/DDBJ whole genome shotgun (WGS) entry which is preliminary data.</text>
</comment>
<feature type="domain" description="Sugar 3,4-ketoisomerase QdtA cupin" evidence="1">
    <location>
        <begin position="12"/>
        <end position="138"/>
    </location>
</feature>
<sequence length="144" mass="16209">MRARPLRSLREARLVYLPRISDPRGALTFAESRRGVPFGIRRVYWVYDVPGGGDRSGGHAYHEAEELIIALSGSFDVTVDDGTDRRTFTLNRSHIGLHVPPGLWRRIGNFATNAVCFVAASTPYDAGDYLRDYELFQRWRAGAP</sequence>
<dbReference type="InterPro" id="IPR011051">
    <property type="entry name" value="RmlC_Cupin_sf"/>
</dbReference>
<dbReference type="SUPFAM" id="SSF51182">
    <property type="entry name" value="RmlC-like cupins"/>
    <property type="match status" value="1"/>
</dbReference>
<organism evidence="2 3">
    <name type="scientific">Roseisolibacter agri</name>
    <dbReference type="NCBI Taxonomy" id="2014610"/>
    <lineage>
        <taxon>Bacteria</taxon>
        <taxon>Pseudomonadati</taxon>
        <taxon>Gemmatimonadota</taxon>
        <taxon>Gemmatimonadia</taxon>
        <taxon>Gemmatimonadales</taxon>
        <taxon>Gemmatimonadaceae</taxon>
        <taxon>Roseisolibacter</taxon>
    </lineage>
</organism>
<dbReference type="CDD" id="cd20292">
    <property type="entry name" value="cupin_QdtA-like"/>
    <property type="match status" value="1"/>
</dbReference>
<evidence type="ECO:0000313" key="3">
    <source>
        <dbReference type="Proteomes" id="UP001161325"/>
    </source>
</evidence>
<name>A0AA37V865_9BACT</name>
<protein>
    <recommendedName>
        <fullName evidence="1">Sugar 3,4-ketoisomerase QdtA cupin domain-containing protein</fullName>
    </recommendedName>
</protein>
<dbReference type="Pfam" id="PF05523">
    <property type="entry name" value="FdtA"/>
    <property type="match status" value="1"/>
</dbReference>
<dbReference type="EMBL" id="BRXS01000006">
    <property type="protein sequence ID" value="GLC27491.1"/>
    <property type="molecule type" value="Genomic_DNA"/>
</dbReference>
<dbReference type="Gene3D" id="2.60.120.10">
    <property type="entry name" value="Jelly Rolls"/>
    <property type="match status" value="1"/>
</dbReference>
<reference evidence="2" key="1">
    <citation type="submission" date="2022-08" db="EMBL/GenBank/DDBJ databases">
        <title>Draft genome sequencing of Roseisolibacter agri AW1220.</title>
        <authorList>
            <person name="Tobiishi Y."/>
            <person name="Tonouchi A."/>
        </authorList>
    </citation>
    <scope>NUCLEOTIDE SEQUENCE</scope>
    <source>
        <strain evidence="2">AW1220</strain>
    </source>
</reference>
<dbReference type="InterPro" id="IPR008894">
    <property type="entry name" value="QdtA_cupin_dom"/>
</dbReference>
<dbReference type="Proteomes" id="UP001161325">
    <property type="component" value="Unassembled WGS sequence"/>
</dbReference>
<gene>
    <name evidence="2" type="ORF">rosag_40040</name>
</gene>